<dbReference type="AlphaFoldDB" id="A0A1V9XYV2"/>
<sequence>MLPSMAKWNRNQLCIRGKRHLSRTTERLRAVTLVFMNEMNINHV</sequence>
<dbReference type="EMBL" id="MNPL01002004">
    <property type="protein sequence ID" value="OQR78622.1"/>
    <property type="molecule type" value="Genomic_DNA"/>
</dbReference>
<organism evidence="1 2">
    <name type="scientific">Tropilaelaps mercedesae</name>
    <dbReference type="NCBI Taxonomy" id="418985"/>
    <lineage>
        <taxon>Eukaryota</taxon>
        <taxon>Metazoa</taxon>
        <taxon>Ecdysozoa</taxon>
        <taxon>Arthropoda</taxon>
        <taxon>Chelicerata</taxon>
        <taxon>Arachnida</taxon>
        <taxon>Acari</taxon>
        <taxon>Parasitiformes</taxon>
        <taxon>Mesostigmata</taxon>
        <taxon>Gamasina</taxon>
        <taxon>Dermanyssoidea</taxon>
        <taxon>Laelapidae</taxon>
        <taxon>Tropilaelaps</taxon>
    </lineage>
</organism>
<reference evidence="1 2" key="1">
    <citation type="journal article" date="2017" name="Gigascience">
        <title>Draft genome of the honey bee ectoparasitic mite, Tropilaelaps mercedesae, is shaped by the parasitic life history.</title>
        <authorList>
            <person name="Dong X."/>
            <person name="Armstrong S.D."/>
            <person name="Xia D."/>
            <person name="Makepeace B.L."/>
            <person name="Darby A.C."/>
            <person name="Kadowaki T."/>
        </authorList>
    </citation>
    <scope>NUCLEOTIDE SEQUENCE [LARGE SCALE GENOMIC DNA]</scope>
    <source>
        <strain evidence="1">Wuxi-XJTLU</strain>
    </source>
</reference>
<comment type="caution">
    <text evidence="1">The sequence shown here is derived from an EMBL/GenBank/DDBJ whole genome shotgun (WGS) entry which is preliminary data.</text>
</comment>
<protein>
    <submittedName>
        <fullName evidence="1">Uncharacterized protein</fullName>
    </submittedName>
</protein>
<name>A0A1V9XYV2_9ACAR</name>
<gene>
    <name evidence="1" type="ORF">BIW11_02700</name>
</gene>
<accession>A0A1V9XYV2</accession>
<evidence type="ECO:0000313" key="2">
    <source>
        <dbReference type="Proteomes" id="UP000192247"/>
    </source>
</evidence>
<proteinExistence type="predicted"/>
<keyword evidence="2" id="KW-1185">Reference proteome</keyword>
<dbReference type="InParanoid" id="A0A1V9XYV2"/>
<dbReference type="Proteomes" id="UP000192247">
    <property type="component" value="Unassembled WGS sequence"/>
</dbReference>
<evidence type="ECO:0000313" key="1">
    <source>
        <dbReference type="EMBL" id="OQR78622.1"/>
    </source>
</evidence>